<proteinExistence type="predicted"/>
<dbReference type="OrthoDB" id="10541491at2759"/>
<keyword evidence="3" id="KW-1185">Reference proteome</keyword>
<evidence type="ECO:0000313" key="3">
    <source>
        <dbReference type="Proteomes" id="UP000054564"/>
    </source>
</evidence>
<reference evidence="3" key="1">
    <citation type="submission" date="2014-03" db="EMBL/GenBank/DDBJ databases">
        <title>The Genome Sequence of Puccinia striiformis f. sp. tritici PST-78.</title>
        <authorList>
            <consortium name="The Broad Institute Genome Sequencing Platform"/>
            <person name="Cuomo C."/>
            <person name="Hulbert S."/>
            <person name="Chen X."/>
            <person name="Walker B."/>
            <person name="Young S.K."/>
            <person name="Zeng Q."/>
            <person name="Gargeya S."/>
            <person name="Fitzgerald M."/>
            <person name="Haas B."/>
            <person name="Abouelleil A."/>
            <person name="Alvarado L."/>
            <person name="Arachchi H.M."/>
            <person name="Berlin A.M."/>
            <person name="Chapman S.B."/>
            <person name="Goldberg J."/>
            <person name="Griggs A."/>
            <person name="Gujja S."/>
            <person name="Hansen M."/>
            <person name="Howarth C."/>
            <person name="Imamovic A."/>
            <person name="Larimer J."/>
            <person name="McCowan C."/>
            <person name="Montmayeur A."/>
            <person name="Murphy C."/>
            <person name="Neiman D."/>
            <person name="Pearson M."/>
            <person name="Priest M."/>
            <person name="Roberts A."/>
            <person name="Saif S."/>
            <person name="Shea T."/>
            <person name="Sisk P."/>
            <person name="Sykes S."/>
            <person name="Wortman J."/>
            <person name="Nusbaum C."/>
            <person name="Birren B."/>
        </authorList>
    </citation>
    <scope>NUCLEOTIDE SEQUENCE [LARGE SCALE GENOMIC DNA]</scope>
    <source>
        <strain evidence="3">race PST-78</strain>
    </source>
</reference>
<sequence length="563" mass="65243">MIEHREDDSSLLEIGRKISGSPFDNMQREKDMKSKKQAKSTLVGIRQDKPTASEAEGPHESLRGFREQMFHWLGECLVDSMDLGLTVRAKDELLGLIRSMMKRTSEISPNKLAEPKHQDHKMRENRGKSGISVTNHEVADKAANRFQDDMRKAWELLTDAKHMSSSSHTLPSNGSIHMKNMMMVSRLSIVFVKLLIASERYELNSSECLFDMVNNSSDKGRSIFNYILGTFPFKREQNTSIYLSLDFKRSLRESPFTKEIHGILKYFTDQAWQNVAYLHLGSNLKGLEKMSEVFHPLQQRFCLFASPENLQSGPEAHNFCLDKVLKDLLKSVFPSGTGHASTMRMKEEELKFSYDMVHFIINHHRHHVSPEFFNEESILCQQIKAFDIVITHLSRLVKLRYAKYGELLMILALDPLYTERRYRPKVYLTDPIYQGKESHVSHSPPSEKLKDLSLKSTLEGRSEISEEIVHDGFLGSTSTYERLAVLLDSWDRQEYMLKRNFESHPLIEGNSDLSTLMMNSLENVEFRQFLQQVRMQVTPEEKAVYAYLKVIIDRLEDFFEETY</sequence>
<feature type="compositionally biased region" description="Basic and acidic residues" evidence="1">
    <location>
        <begin position="46"/>
        <end position="59"/>
    </location>
</feature>
<organism evidence="2 3">
    <name type="scientific">Puccinia striiformis f. sp. tritici PST-78</name>
    <dbReference type="NCBI Taxonomy" id="1165861"/>
    <lineage>
        <taxon>Eukaryota</taxon>
        <taxon>Fungi</taxon>
        <taxon>Dikarya</taxon>
        <taxon>Basidiomycota</taxon>
        <taxon>Pucciniomycotina</taxon>
        <taxon>Pucciniomycetes</taxon>
        <taxon>Pucciniales</taxon>
        <taxon>Pucciniaceae</taxon>
        <taxon>Puccinia</taxon>
    </lineage>
</organism>
<comment type="caution">
    <text evidence="2">The sequence shown here is derived from an EMBL/GenBank/DDBJ whole genome shotgun (WGS) entry which is preliminary data.</text>
</comment>
<evidence type="ECO:0000313" key="2">
    <source>
        <dbReference type="EMBL" id="KNE94987.1"/>
    </source>
</evidence>
<evidence type="ECO:0000256" key="1">
    <source>
        <dbReference type="SAM" id="MobiDB-lite"/>
    </source>
</evidence>
<feature type="region of interest" description="Disordered" evidence="1">
    <location>
        <begin position="1"/>
        <end position="59"/>
    </location>
</feature>
<dbReference type="EMBL" id="AJIL01000105">
    <property type="protein sequence ID" value="KNE94987.1"/>
    <property type="molecule type" value="Genomic_DNA"/>
</dbReference>
<accession>A0A0L0V6U4</accession>
<gene>
    <name evidence="2" type="ORF">PSTG_11685</name>
</gene>
<dbReference type="Proteomes" id="UP000054564">
    <property type="component" value="Unassembled WGS sequence"/>
</dbReference>
<name>A0A0L0V6U4_9BASI</name>
<dbReference type="AlphaFoldDB" id="A0A0L0V6U4"/>
<protein>
    <submittedName>
        <fullName evidence="2">Uncharacterized protein</fullName>
    </submittedName>
</protein>